<evidence type="ECO:0000313" key="1">
    <source>
        <dbReference type="EMBL" id="SLM30714.1"/>
    </source>
</evidence>
<name>A0A1W1HDZ0_9BACT</name>
<dbReference type="STRING" id="1246637.MTBBW1_2380038"/>
<dbReference type="RefSeq" id="WP_139786900.1">
    <property type="nucleotide sequence ID" value="NZ_LT828564.1"/>
</dbReference>
<keyword evidence="2" id="KW-1185">Reference proteome</keyword>
<accession>A0A1W1HDZ0</accession>
<proteinExistence type="predicted"/>
<dbReference type="Proteomes" id="UP000191931">
    <property type="component" value="Unassembled WGS sequence"/>
</dbReference>
<dbReference type="SUPFAM" id="SSF50978">
    <property type="entry name" value="WD40 repeat-like"/>
    <property type="match status" value="1"/>
</dbReference>
<protein>
    <submittedName>
        <fullName evidence="1">Uncharacterized protein</fullName>
    </submittedName>
</protein>
<dbReference type="EMBL" id="FWEV01000155">
    <property type="protein sequence ID" value="SLM30714.1"/>
    <property type="molecule type" value="Genomic_DNA"/>
</dbReference>
<gene>
    <name evidence="1" type="ORF">MTBBW1_2380038</name>
</gene>
<evidence type="ECO:0000313" key="2">
    <source>
        <dbReference type="Proteomes" id="UP000191931"/>
    </source>
</evidence>
<sequence>MDTIYKEYHKKIIKNIIKRSCLLSLKNFHDPIPINLNDQVPTTNGDNSIVGALPTSDIETEPLLLATERSSEQQPSQIYYYTIEQQNIVSRYPLKAEDKNRLLTTIYDTQTTQLDLKTKKYNTEKNSKTSNIPDINFYRLHKYKDIFCTIIQSSLIFFNKKMEIKQTFQCKFIQSCQDIFISGTKIFMVSTLFDAIIVFDLKSNKFIEGYQINHNKTANCIYIAPFDPVLNNSDTASYNYPQPNNEMGLSSAFVKGDSLYFYSNKFNLLFYAKENGSLHKSLSIPDGTCFVKNYKNGIIMENISNNSIEYINMEGEIVESFSLEPASKKEIKLLSTTSDDLIIAASSLSHIYIYQSGNNKPVNHFEG</sequence>
<reference evidence="1 2" key="1">
    <citation type="submission" date="2017-03" db="EMBL/GenBank/DDBJ databases">
        <authorList>
            <person name="Afonso C.L."/>
            <person name="Miller P.J."/>
            <person name="Scott M.A."/>
            <person name="Spackman E."/>
            <person name="Goraichik I."/>
            <person name="Dimitrov K.M."/>
            <person name="Suarez D.L."/>
            <person name="Swayne D.E."/>
        </authorList>
    </citation>
    <scope>NUCLEOTIDE SEQUENCE [LARGE SCALE GENOMIC DNA]</scope>
    <source>
        <strain evidence="1">PRJEB14757</strain>
    </source>
</reference>
<dbReference type="InterPro" id="IPR036322">
    <property type="entry name" value="WD40_repeat_dom_sf"/>
</dbReference>
<dbReference type="AlphaFoldDB" id="A0A1W1HDZ0"/>
<organism evidence="1 2">
    <name type="scientific">Desulfamplus magnetovallimortis</name>
    <dbReference type="NCBI Taxonomy" id="1246637"/>
    <lineage>
        <taxon>Bacteria</taxon>
        <taxon>Pseudomonadati</taxon>
        <taxon>Thermodesulfobacteriota</taxon>
        <taxon>Desulfobacteria</taxon>
        <taxon>Desulfobacterales</taxon>
        <taxon>Desulfobacteraceae</taxon>
        <taxon>Desulfamplus</taxon>
    </lineage>
</organism>